<evidence type="ECO:0000313" key="4">
    <source>
        <dbReference type="RefSeq" id="XP_030634728.1"/>
    </source>
</evidence>
<dbReference type="InParanoid" id="A0A6J2VRZ5"/>
<dbReference type="Gene3D" id="2.60.40.10">
    <property type="entry name" value="Immunoglobulins"/>
    <property type="match status" value="3"/>
</dbReference>
<dbReference type="InterPro" id="IPR007110">
    <property type="entry name" value="Ig-like_dom"/>
</dbReference>
<dbReference type="PANTHER" id="PTHR46013">
    <property type="entry name" value="VASCULAR CELL ADHESION MOLECULE 1"/>
    <property type="match status" value="1"/>
</dbReference>
<feature type="compositionally biased region" description="Acidic residues" evidence="1">
    <location>
        <begin position="22"/>
        <end position="34"/>
    </location>
</feature>
<dbReference type="FunCoup" id="A0A6J2VRZ5">
    <property type="interactions" value="744"/>
</dbReference>
<keyword evidence="3" id="KW-1185">Reference proteome</keyword>
<dbReference type="InterPro" id="IPR003599">
    <property type="entry name" value="Ig_sub"/>
</dbReference>
<dbReference type="Pfam" id="PF13895">
    <property type="entry name" value="Ig_2"/>
    <property type="match status" value="2"/>
</dbReference>
<feature type="region of interest" description="Disordered" evidence="1">
    <location>
        <begin position="1"/>
        <end position="39"/>
    </location>
</feature>
<proteinExistence type="predicted"/>
<dbReference type="OrthoDB" id="9448246at2759"/>
<dbReference type="SUPFAM" id="SSF48726">
    <property type="entry name" value="Immunoglobulin"/>
    <property type="match status" value="3"/>
</dbReference>
<dbReference type="PROSITE" id="PS50835">
    <property type="entry name" value="IG_LIKE"/>
    <property type="match status" value="2"/>
</dbReference>
<dbReference type="CDD" id="cd00096">
    <property type="entry name" value="Ig"/>
    <property type="match status" value="1"/>
</dbReference>
<dbReference type="SMART" id="SM00408">
    <property type="entry name" value="IGc2"/>
    <property type="match status" value="2"/>
</dbReference>
<organism evidence="3 4">
    <name type="scientific">Chanos chanos</name>
    <name type="common">Milkfish</name>
    <name type="synonym">Mugil chanos</name>
    <dbReference type="NCBI Taxonomy" id="29144"/>
    <lineage>
        <taxon>Eukaryota</taxon>
        <taxon>Metazoa</taxon>
        <taxon>Chordata</taxon>
        <taxon>Craniata</taxon>
        <taxon>Vertebrata</taxon>
        <taxon>Euteleostomi</taxon>
        <taxon>Actinopterygii</taxon>
        <taxon>Neopterygii</taxon>
        <taxon>Teleostei</taxon>
        <taxon>Ostariophysi</taxon>
        <taxon>Gonorynchiformes</taxon>
        <taxon>Chanidae</taxon>
        <taxon>Chanos</taxon>
    </lineage>
</organism>
<evidence type="ECO:0000313" key="3">
    <source>
        <dbReference type="Proteomes" id="UP000504632"/>
    </source>
</evidence>
<dbReference type="PANTHER" id="PTHR46013:SF4">
    <property type="entry name" value="B-CELL RECEPTOR CD22-RELATED"/>
    <property type="match status" value="1"/>
</dbReference>
<feature type="domain" description="Ig-like" evidence="2">
    <location>
        <begin position="263"/>
        <end position="351"/>
    </location>
</feature>
<gene>
    <name evidence="4" type="primary">LOC115815900</name>
</gene>
<protein>
    <submittedName>
        <fullName evidence="4">B-cell receptor CD22-like</fullName>
    </submittedName>
</protein>
<dbReference type="SMART" id="SM00409">
    <property type="entry name" value="IG"/>
    <property type="match status" value="3"/>
</dbReference>
<evidence type="ECO:0000256" key="1">
    <source>
        <dbReference type="SAM" id="MobiDB-lite"/>
    </source>
</evidence>
<reference evidence="4" key="1">
    <citation type="submission" date="2025-08" db="UniProtKB">
        <authorList>
            <consortium name="RefSeq"/>
        </authorList>
    </citation>
    <scope>IDENTIFICATION</scope>
</reference>
<dbReference type="InterPro" id="IPR036179">
    <property type="entry name" value="Ig-like_dom_sf"/>
</dbReference>
<dbReference type="GeneID" id="115815900"/>
<dbReference type="InterPro" id="IPR013783">
    <property type="entry name" value="Ig-like_fold"/>
</dbReference>
<dbReference type="InterPro" id="IPR003598">
    <property type="entry name" value="Ig_sub2"/>
</dbReference>
<dbReference type="AlphaFoldDB" id="A0A6J2VRZ5"/>
<dbReference type="RefSeq" id="XP_030634728.1">
    <property type="nucleotide sequence ID" value="XM_030778868.1"/>
</dbReference>
<sequence length="384" mass="42937">MALREPLLYQSKRKIKEQKTEIEDEKSETGDAPEEPVPKKGAVSAVWKFFGLKKIRPHQAKSEGIYGQNWDVTYNPDSICAVKGSSVTISCSYTYPSGHRVETVYWTKNKNGNRPDLSEEPAYRGRFQYLGDKQSDCSMKLTDVRERDAVMYLFRFETDKTGGKWTGLPGVQLSVTDLQVETPERVVEGDTVTLKCRTNCSLSNTTTFIWYKNEYVLTRKNMKNNELSFQSVSSEDRGSYMCAVQGHENLPSPAVTLTVIYPPRNTTVSVNASGEIVAGSSVTLTCSSDANPPQINYTWYKENVTSPVGYGQSYIINNIQSNNSGLYYCEAQNKHGSQRTTAVPIKEKAISPSPEPNHKGYMFAPSEISNAPSVIAPCSRPWYN</sequence>
<name>A0A6J2VRZ5_CHACN</name>
<accession>A0A6J2VRZ5</accession>
<dbReference type="InterPro" id="IPR013106">
    <property type="entry name" value="Ig_V-set"/>
</dbReference>
<feature type="domain" description="Ig-like" evidence="2">
    <location>
        <begin position="169"/>
        <end position="258"/>
    </location>
</feature>
<dbReference type="Pfam" id="PF07686">
    <property type="entry name" value="V-set"/>
    <property type="match status" value="1"/>
</dbReference>
<dbReference type="Proteomes" id="UP000504632">
    <property type="component" value="Chromosome 7"/>
</dbReference>
<evidence type="ECO:0000259" key="2">
    <source>
        <dbReference type="PROSITE" id="PS50835"/>
    </source>
</evidence>